<evidence type="ECO:0000313" key="1">
    <source>
        <dbReference type="EMBL" id="ADO99946.1"/>
    </source>
</evidence>
<proteinExistence type="predicted"/>
<name>E3ST18_9CAUD</name>
<evidence type="ECO:0000313" key="2">
    <source>
        <dbReference type="Proteomes" id="UP000006538"/>
    </source>
</evidence>
<dbReference type="KEGG" id="vg:10328039"/>
<gene>
    <name evidence="1" type="ORF">PHM2_168</name>
</gene>
<dbReference type="GeneID" id="10328039"/>
<protein>
    <recommendedName>
        <fullName evidence="3">Gp187</fullName>
    </recommendedName>
</protein>
<accession>E3ST18</accession>
<organism evidence="1 2">
    <name type="scientific">Prochlorococcus phage P-HM2</name>
    <dbReference type="NCBI Taxonomy" id="445696"/>
    <lineage>
        <taxon>Viruses</taxon>
        <taxon>Duplodnaviria</taxon>
        <taxon>Heunggongvirae</taxon>
        <taxon>Uroviricota</taxon>
        <taxon>Caudoviricetes</taxon>
        <taxon>Eurybiavirus</taxon>
        <taxon>Eurybiavirus PHM2</taxon>
    </lineage>
</organism>
<dbReference type="Proteomes" id="UP000006538">
    <property type="component" value="Segment"/>
</dbReference>
<dbReference type="RefSeq" id="YP_004323537.1">
    <property type="nucleotide sequence ID" value="NC_015284.1"/>
</dbReference>
<dbReference type="EMBL" id="GU075905">
    <property type="protein sequence ID" value="ADO99946.1"/>
    <property type="molecule type" value="Genomic_DNA"/>
</dbReference>
<sequence length="61" mass="6690">MTKFLLPIAINIIDKAVDKIPEDLEGKIKEFVIGLLKKAAAKSGNKVDDQLVEALEKALLE</sequence>
<evidence type="ECO:0008006" key="3">
    <source>
        <dbReference type="Google" id="ProtNLM"/>
    </source>
</evidence>
<reference evidence="1 2" key="1">
    <citation type="journal article" date="2010" name="Environ. Microbiol.">
        <title>Genomic analysis of oceanic cyanobacterial myoviruses compared with T4-like myoviruses from diverse hosts and environments.</title>
        <authorList>
            <person name="Sullivan M.B."/>
            <person name="Huang K.H."/>
            <person name="Ignacio-Espinoza J.C."/>
            <person name="Berlin A.M."/>
            <person name="Kelly L."/>
            <person name="Weigele P.R."/>
            <person name="DeFrancesco A.S."/>
            <person name="Kern S.E."/>
            <person name="Thompson L.R."/>
            <person name="Young S."/>
            <person name="Yandava C."/>
            <person name="Fu R."/>
            <person name="Krastins B."/>
            <person name="Chase M."/>
            <person name="Sarracino D."/>
            <person name="Osburne M.S."/>
            <person name="Henn M.R."/>
            <person name="Chisholm S.W."/>
        </authorList>
    </citation>
    <scope>NUCLEOTIDE SEQUENCE [LARGE SCALE GENOMIC DNA]</scope>
    <source>
        <strain evidence="1">M4-259</strain>
    </source>
</reference>
<dbReference type="OrthoDB" id="28413at10239"/>
<keyword evidence="2" id="KW-1185">Reference proteome</keyword>